<evidence type="ECO:0000313" key="1">
    <source>
        <dbReference type="EMBL" id="KAH7666765.1"/>
    </source>
</evidence>
<name>A0ACB7V0L2_DIOAL</name>
<dbReference type="EC" id="2.7.11.1" evidence="1"/>
<keyword evidence="1" id="KW-0418">Kinase</keyword>
<dbReference type="EC" id="2.7.10.2" evidence="1"/>
<dbReference type="Proteomes" id="UP000827976">
    <property type="component" value="Chromosome 12"/>
</dbReference>
<protein>
    <submittedName>
        <fullName evidence="1">Non-specific serine/threonine protein kinase protein</fullName>
        <ecNumber evidence="1">2.7.10.2</ecNumber>
        <ecNumber evidence="1">2.7.11.1</ecNumber>
    </submittedName>
</protein>
<dbReference type="EMBL" id="CM037022">
    <property type="protein sequence ID" value="KAH7666765.1"/>
    <property type="molecule type" value="Genomic_DNA"/>
</dbReference>
<comment type="caution">
    <text evidence="1">The sequence shown here is derived from an EMBL/GenBank/DDBJ whole genome shotgun (WGS) entry which is preliminary data.</text>
</comment>
<gene>
    <name evidence="1" type="ORF">IHE45_12G017200</name>
</gene>
<proteinExistence type="predicted"/>
<organism evidence="1 2">
    <name type="scientific">Dioscorea alata</name>
    <name type="common">Purple yam</name>
    <dbReference type="NCBI Taxonomy" id="55571"/>
    <lineage>
        <taxon>Eukaryota</taxon>
        <taxon>Viridiplantae</taxon>
        <taxon>Streptophyta</taxon>
        <taxon>Embryophyta</taxon>
        <taxon>Tracheophyta</taxon>
        <taxon>Spermatophyta</taxon>
        <taxon>Magnoliopsida</taxon>
        <taxon>Liliopsida</taxon>
        <taxon>Dioscoreales</taxon>
        <taxon>Dioscoreaceae</taxon>
        <taxon>Dioscorea</taxon>
    </lineage>
</organism>
<reference evidence="2" key="1">
    <citation type="journal article" date="2022" name="Nat. Commun.">
        <title>Chromosome evolution and the genetic basis of agronomically important traits in greater yam.</title>
        <authorList>
            <person name="Bredeson J.V."/>
            <person name="Lyons J.B."/>
            <person name="Oniyinde I.O."/>
            <person name="Okereke N.R."/>
            <person name="Kolade O."/>
            <person name="Nnabue I."/>
            <person name="Nwadili C.O."/>
            <person name="Hribova E."/>
            <person name="Parker M."/>
            <person name="Nwogha J."/>
            <person name="Shu S."/>
            <person name="Carlson J."/>
            <person name="Kariba R."/>
            <person name="Muthemba S."/>
            <person name="Knop K."/>
            <person name="Barton G.J."/>
            <person name="Sherwood A.V."/>
            <person name="Lopez-Montes A."/>
            <person name="Asiedu R."/>
            <person name="Jamnadass R."/>
            <person name="Muchugi A."/>
            <person name="Goodstein D."/>
            <person name="Egesi C.N."/>
            <person name="Featherston J."/>
            <person name="Asfaw A."/>
            <person name="Simpson G.G."/>
            <person name="Dolezel J."/>
            <person name="Hendre P.S."/>
            <person name="Van Deynze A."/>
            <person name="Kumar P.L."/>
            <person name="Obidiegwu J.E."/>
            <person name="Bhattacharjee R."/>
            <person name="Rokhsar D.S."/>
        </authorList>
    </citation>
    <scope>NUCLEOTIDE SEQUENCE [LARGE SCALE GENOMIC DNA]</scope>
    <source>
        <strain evidence="2">cv. TDa95/00328</strain>
    </source>
</reference>
<keyword evidence="1" id="KW-0808">Transferase</keyword>
<sequence length="353" mass="39173">MGCCISCFFGSGDQSETDSDTNVNPAEVMALSQDGWNNITEQHQEGTTPFREYTLQELMAATDGFSDQNLISKGDGEIPNNTYSGRLPGGQRIAVKRFSLLAWPEGEQFKVTAIRGGRLRHRRLVNLIGYYCDADERLLVAEFMPNDSLATYLSKSKNRTMEWSMRLRVTCYIAEALEYCINEARTLYFDLNPNKVLLDEAGNPCLSCFGLAKNHRKGRRYRTNISYTPPECLTGIDITLREIYVVGMVAPESMIYSFGIMLQDLLRGKQLPGGKAVRLVMGKTFPIILDSRLNGEYSIEDATALVKLSDQCLESSPMDRPTITDVIATLAQVQNNAAGGPSNAIPGTEEQDT</sequence>
<evidence type="ECO:0000313" key="2">
    <source>
        <dbReference type="Proteomes" id="UP000827976"/>
    </source>
</evidence>
<keyword evidence="1" id="KW-0723">Serine/threonine-protein kinase</keyword>
<keyword evidence="2" id="KW-1185">Reference proteome</keyword>
<accession>A0ACB7V0L2</accession>